<evidence type="ECO:0000313" key="5">
    <source>
        <dbReference type="EMBL" id="QKF94117.1"/>
    </source>
</evidence>
<comment type="similarity">
    <text evidence="1">Belongs to the eIF-2-beta/eIF-5 family.</text>
</comment>
<evidence type="ECO:0000256" key="2">
    <source>
        <dbReference type="ARBA" id="ARBA00022540"/>
    </source>
</evidence>
<evidence type="ECO:0000259" key="4">
    <source>
        <dbReference type="SMART" id="SM00653"/>
    </source>
</evidence>
<dbReference type="SUPFAM" id="SSF75689">
    <property type="entry name" value="Zinc-binding domain of translation initiation factor 2 beta"/>
    <property type="match status" value="1"/>
</dbReference>
<dbReference type="EMBL" id="MT418680">
    <property type="protein sequence ID" value="QKF94117.1"/>
    <property type="molecule type" value="Genomic_DNA"/>
</dbReference>
<evidence type="ECO:0000256" key="3">
    <source>
        <dbReference type="ARBA" id="ARBA00022917"/>
    </source>
</evidence>
<dbReference type="InterPro" id="IPR002735">
    <property type="entry name" value="Transl_init_fac_IF2/IF5_dom"/>
</dbReference>
<gene>
    <name evidence="5" type="ORF">Fadolivirus_1_659</name>
</gene>
<evidence type="ECO:0000313" key="6">
    <source>
        <dbReference type="Proteomes" id="UP001162001"/>
    </source>
</evidence>
<dbReference type="InterPro" id="IPR016190">
    <property type="entry name" value="Transl_init_fac_IF2/IF5_Zn-bd"/>
</dbReference>
<keyword evidence="2 5" id="KW-0396">Initiation factor</keyword>
<keyword evidence="6" id="KW-1185">Reference proteome</keyword>
<dbReference type="InterPro" id="IPR016189">
    <property type="entry name" value="Transl_init_fac_IF2/IF5_N"/>
</dbReference>
<dbReference type="Proteomes" id="UP001162001">
    <property type="component" value="Segment"/>
</dbReference>
<proteinExistence type="inferred from homology"/>
<dbReference type="SUPFAM" id="SSF100966">
    <property type="entry name" value="Translation initiation factor 2 beta, aIF2beta, N-terminal domain"/>
    <property type="match status" value="1"/>
</dbReference>
<dbReference type="InterPro" id="IPR045196">
    <property type="entry name" value="IF2/IF5"/>
</dbReference>
<feature type="domain" description="Translation initiation factor IF2/IF5" evidence="4">
    <location>
        <begin position="17"/>
        <end position="124"/>
    </location>
</feature>
<reference evidence="5 6" key="1">
    <citation type="submission" date="2020-04" db="EMBL/GenBank/DDBJ databases">
        <title>Advantages and limits of metagenomic assembly and binning of a giant virus.</title>
        <authorList>
            <person name="Schulz F."/>
            <person name="Andreani J."/>
            <person name="Francis R."/>
            <person name="Boudjemaa H."/>
            <person name="Bou Khalil J.Y."/>
            <person name="Lee J."/>
            <person name="La Scola B."/>
            <person name="Woyke T."/>
        </authorList>
    </citation>
    <scope>NUCLEOTIDE SEQUENCE [LARGE SCALE GENOMIC DNA]</scope>
    <source>
        <strain evidence="5 6">FV1/VV64</strain>
    </source>
</reference>
<name>A0A7D3V8V8_9VIRU</name>
<protein>
    <submittedName>
        <fullName evidence="5">Eukaryotic translation initiation factor eIF-2 beta</fullName>
    </submittedName>
</protein>
<dbReference type="Gene3D" id="3.30.30.170">
    <property type="match status" value="1"/>
</dbReference>
<sequence>MSKKINIEGIMDVSDPFYRYTMTKLNVVRQKNKTVIDNLDLVCKDLERDPKLLIDFYKKKFSVSMIFKEGVLSTSADIAYDRFYSALREFIEYYVLCEQCKLPETIIDVKDNKMMLNCKCCSKVTIKTLKK</sequence>
<evidence type="ECO:0000256" key="1">
    <source>
        <dbReference type="ARBA" id="ARBA00010397"/>
    </source>
</evidence>
<keyword evidence="3" id="KW-0648">Protein biosynthesis</keyword>
<dbReference type="Pfam" id="PF01873">
    <property type="entry name" value="eIF-5_eIF-2B"/>
    <property type="match status" value="1"/>
</dbReference>
<dbReference type="SMART" id="SM00653">
    <property type="entry name" value="eIF2B_5"/>
    <property type="match status" value="1"/>
</dbReference>
<dbReference type="PANTHER" id="PTHR23001">
    <property type="entry name" value="EUKARYOTIC TRANSLATION INITIATION FACTOR"/>
    <property type="match status" value="1"/>
</dbReference>
<accession>A0A7D3V8V8</accession>
<organism evidence="5 6">
    <name type="scientific">Fadolivirus FV1/VV64</name>
    <dbReference type="NCBI Taxonomy" id="3070911"/>
    <lineage>
        <taxon>Viruses</taxon>
        <taxon>Varidnaviria</taxon>
        <taxon>Bamfordvirae</taxon>
        <taxon>Nucleocytoviricota</taxon>
        <taxon>Megaviricetes</taxon>
        <taxon>Imitervirales</taxon>
        <taxon>Mimiviridae</taxon>
        <taxon>Klosneuvirinae</taxon>
        <taxon>Fadolivirus</taxon>
        <taxon>Fadolivirus algeromassiliense</taxon>
    </lineage>
</organism>